<dbReference type="GeneID" id="4616548"/>
<dbReference type="EMBL" id="CP000504">
    <property type="protein sequence ID" value="ABL87693.1"/>
    <property type="molecule type" value="Genomic_DNA"/>
</dbReference>
<evidence type="ECO:0000313" key="1">
    <source>
        <dbReference type="EMBL" id="ABL87693.1"/>
    </source>
</evidence>
<evidence type="ECO:0000313" key="2">
    <source>
        <dbReference type="Proteomes" id="UP000002595"/>
    </source>
</evidence>
<protein>
    <submittedName>
        <fullName evidence="1">Uncharacterized protein</fullName>
    </submittedName>
</protein>
<sequence>MEVEYLIEKLGQYLGGIDIEKVRHSLRSKPVGAERILGIKIEESETTEAECLRIKGLIDLYKKEEMRLIALLRELKTMGIAPSDMEILKKKIRLVRKRIRIYRDIMKKCQASLPEV</sequence>
<dbReference type="KEGG" id="pis:Pisl_0515"/>
<dbReference type="RefSeq" id="WP_011762270.1">
    <property type="nucleotide sequence ID" value="NC_008701.1"/>
</dbReference>
<keyword evidence="2" id="KW-1185">Reference proteome</keyword>
<dbReference type="OrthoDB" id="28762at2157"/>
<dbReference type="STRING" id="384616.Pisl_0515"/>
<proteinExistence type="predicted"/>
<organism evidence="1 2">
    <name type="scientific">Pyrobaculum islandicum (strain DSM 4184 / JCM 9189 / GEO3)</name>
    <dbReference type="NCBI Taxonomy" id="384616"/>
    <lineage>
        <taxon>Archaea</taxon>
        <taxon>Thermoproteota</taxon>
        <taxon>Thermoprotei</taxon>
        <taxon>Thermoproteales</taxon>
        <taxon>Thermoproteaceae</taxon>
        <taxon>Pyrobaculum</taxon>
    </lineage>
</organism>
<dbReference type="eggNOG" id="arCOG05665">
    <property type="taxonomic scope" value="Archaea"/>
</dbReference>
<dbReference type="Proteomes" id="UP000002595">
    <property type="component" value="Chromosome"/>
</dbReference>
<reference evidence="1" key="1">
    <citation type="submission" date="2006-12" db="EMBL/GenBank/DDBJ databases">
        <title>Complete sequence of Pyrobaculum islandicum DSM 4184.</title>
        <authorList>
            <person name="Copeland A."/>
            <person name="Lucas S."/>
            <person name="Lapidus A."/>
            <person name="Barry K."/>
            <person name="Detter J.C."/>
            <person name="Glavina del Rio T."/>
            <person name="Dalin E."/>
            <person name="Tice H."/>
            <person name="Pitluck S."/>
            <person name="Meincke L."/>
            <person name="Brettin T."/>
            <person name="Bruce D."/>
            <person name="Han C."/>
            <person name="Tapia R."/>
            <person name="Gilna P."/>
            <person name="Schmutz J."/>
            <person name="Larimer F."/>
            <person name="Land M."/>
            <person name="Hauser L."/>
            <person name="Kyrpides N."/>
            <person name="Mikhailova N."/>
            <person name="Cozen A.E."/>
            <person name="Fitz-Gibbon S.T."/>
            <person name="House C.H."/>
            <person name="Saltikov C."/>
            <person name="Lowe T."/>
            <person name="Richardson P."/>
        </authorList>
    </citation>
    <scope>NUCLEOTIDE SEQUENCE [LARGE SCALE GENOMIC DNA]</scope>
    <source>
        <strain evidence="1">DSM 4184</strain>
    </source>
</reference>
<dbReference type="HOGENOM" id="CLU_2103649_0_0_2"/>
<gene>
    <name evidence="1" type="ordered locus">Pisl_0515</name>
</gene>
<accession>A1RRW1</accession>
<dbReference type="AlphaFoldDB" id="A1RRW1"/>
<name>A1RRW1_PYRIL</name>